<comment type="caution">
    <text evidence="3">The sequence shown here is derived from an EMBL/GenBank/DDBJ whole genome shotgun (WGS) entry which is preliminary data.</text>
</comment>
<gene>
    <name evidence="3" type="ORF">DDR33_01095</name>
</gene>
<evidence type="ECO:0000259" key="2">
    <source>
        <dbReference type="PROSITE" id="PS50110"/>
    </source>
</evidence>
<dbReference type="InterPro" id="IPR011006">
    <property type="entry name" value="CheY-like_superfamily"/>
</dbReference>
<feature type="domain" description="Response regulatory" evidence="2">
    <location>
        <begin position="4"/>
        <end position="131"/>
    </location>
</feature>
<dbReference type="GO" id="GO:0000160">
    <property type="term" value="P:phosphorelay signal transduction system"/>
    <property type="evidence" value="ECO:0007669"/>
    <property type="project" value="InterPro"/>
</dbReference>
<name>A0A2U2PMJ5_9SPHI</name>
<reference evidence="3 4" key="1">
    <citation type="submission" date="2018-04" db="EMBL/GenBank/DDBJ databases">
        <title>Pedobacter chongqingensis sp. nov., isolated from a rottenly hemp rope.</title>
        <authorList>
            <person name="Cai Y."/>
        </authorList>
    </citation>
    <scope>NUCLEOTIDE SEQUENCE [LARGE SCALE GENOMIC DNA]</scope>
    <source>
        <strain evidence="3 4">FJ4-8</strain>
    </source>
</reference>
<proteinExistence type="predicted"/>
<dbReference type="Gene3D" id="3.40.50.2300">
    <property type="match status" value="1"/>
</dbReference>
<dbReference type="Proteomes" id="UP000245647">
    <property type="component" value="Unassembled WGS sequence"/>
</dbReference>
<feature type="modified residue" description="4-aspartylphosphate" evidence="1">
    <location>
        <position position="61"/>
    </location>
</feature>
<sequence length="137" mass="15663">MKLSFIVIDDSELDCYIEKKLIRHTGKSFEISIYMEADIALSHIKENAGSLNGILTVVLLDVLMPVMDGFKFLEEFNRLPEEIRNQYFIIAITSSLNKNDIDSIRRDPSVKGVMDKPLQLNELDAILKENDIEWTTG</sequence>
<organism evidence="3 4">
    <name type="scientific">Pararcticibacter amylolyticus</name>
    <dbReference type="NCBI Taxonomy" id="2173175"/>
    <lineage>
        <taxon>Bacteria</taxon>
        <taxon>Pseudomonadati</taxon>
        <taxon>Bacteroidota</taxon>
        <taxon>Sphingobacteriia</taxon>
        <taxon>Sphingobacteriales</taxon>
        <taxon>Sphingobacteriaceae</taxon>
        <taxon>Pararcticibacter</taxon>
    </lineage>
</organism>
<dbReference type="AlphaFoldDB" id="A0A2U2PMJ5"/>
<evidence type="ECO:0000313" key="3">
    <source>
        <dbReference type="EMBL" id="PWG82492.1"/>
    </source>
</evidence>
<dbReference type="Pfam" id="PF00072">
    <property type="entry name" value="Response_reg"/>
    <property type="match status" value="1"/>
</dbReference>
<keyword evidence="1" id="KW-0597">Phosphoprotein</keyword>
<dbReference type="OrthoDB" id="1121174at2"/>
<evidence type="ECO:0000256" key="1">
    <source>
        <dbReference type="PROSITE-ProRule" id="PRU00169"/>
    </source>
</evidence>
<dbReference type="EMBL" id="QEAS01000001">
    <property type="protein sequence ID" value="PWG82492.1"/>
    <property type="molecule type" value="Genomic_DNA"/>
</dbReference>
<accession>A0A2U2PMJ5</accession>
<dbReference type="InterPro" id="IPR001789">
    <property type="entry name" value="Sig_transdc_resp-reg_receiver"/>
</dbReference>
<evidence type="ECO:0000313" key="4">
    <source>
        <dbReference type="Proteomes" id="UP000245647"/>
    </source>
</evidence>
<dbReference type="RefSeq" id="WP_109413911.1">
    <property type="nucleotide sequence ID" value="NZ_QEAS01000001.1"/>
</dbReference>
<protein>
    <submittedName>
        <fullName evidence="3">Response regulator</fullName>
    </submittedName>
</protein>
<dbReference type="SUPFAM" id="SSF52172">
    <property type="entry name" value="CheY-like"/>
    <property type="match status" value="1"/>
</dbReference>
<keyword evidence="4" id="KW-1185">Reference proteome</keyword>
<dbReference type="PROSITE" id="PS50110">
    <property type="entry name" value="RESPONSE_REGULATORY"/>
    <property type="match status" value="1"/>
</dbReference>